<name>A0A517Y3F1_9BACT</name>
<dbReference type="RefSeq" id="WP_202920546.1">
    <property type="nucleotide sequence ID" value="NZ_CP036273.1"/>
</dbReference>
<protein>
    <submittedName>
        <fullName evidence="3">Uncharacterized protein</fullName>
    </submittedName>
</protein>
<dbReference type="KEGG" id="uli:ETAA1_63470"/>
<evidence type="ECO:0000313" key="3">
    <source>
        <dbReference type="EMBL" id="QDU24333.1"/>
    </source>
</evidence>
<accession>A0A517Y3F1</accession>
<evidence type="ECO:0000256" key="1">
    <source>
        <dbReference type="SAM" id="MobiDB-lite"/>
    </source>
</evidence>
<feature type="region of interest" description="Disordered" evidence="1">
    <location>
        <begin position="216"/>
        <end position="235"/>
    </location>
</feature>
<feature type="chain" id="PRO_5022074705" evidence="2">
    <location>
        <begin position="21"/>
        <end position="345"/>
    </location>
</feature>
<evidence type="ECO:0000313" key="4">
    <source>
        <dbReference type="Proteomes" id="UP000319576"/>
    </source>
</evidence>
<dbReference type="InterPro" id="IPR029475">
    <property type="entry name" value="DUF6807"/>
</dbReference>
<dbReference type="Pfam" id="PF14100">
    <property type="entry name" value="DUF6807"/>
    <property type="match status" value="1"/>
</dbReference>
<feature type="signal peptide" evidence="2">
    <location>
        <begin position="1"/>
        <end position="20"/>
    </location>
</feature>
<dbReference type="AlphaFoldDB" id="A0A517Y3F1"/>
<gene>
    <name evidence="3" type="ORF">ETAA1_63470</name>
</gene>
<dbReference type="EMBL" id="CP036273">
    <property type="protein sequence ID" value="QDU24333.1"/>
    <property type="molecule type" value="Genomic_DNA"/>
</dbReference>
<organism evidence="3 4">
    <name type="scientific">Urbifossiella limnaea</name>
    <dbReference type="NCBI Taxonomy" id="2528023"/>
    <lineage>
        <taxon>Bacteria</taxon>
        <taxon>Pseudomonadati</taxon>
        <taxon>Planctomycetota</taxon>
        <taxon>Planctomycetia</taxon>
        <taxon>Gemmatales</taxon>
        <taxon>Gemmataceae</taxon>
        <taxon>Urbifossiella</taxon>
    </lineage>
</organism>
<keyword evidence="4" id="KW-1185">Reference proteome</keyword>
<sequence length="345" mass="37046" precursor="true">MSRRWLAAVALLAAPSAASAQATAVQVADGVEFRVGAEVVAKYHTAPTVAKPFLWPVMAPGGTPVTRAWPVQTSATDATTDHVHQKSVWFCHGDVIPEGLAIKTPAANKADKGVDFWSEAKDKDGRKRHGTIRCTKVTIPDAKPGGPVVVVTWNVWLTPDGEKILDEKRTITFRDTPEGRLFAFTCELTANDYPIVFGDTKEGSFGVRVHDDLRTADPKGQPISGTVTPSAGKAAATGAKDNLPLWGKVADWNDYSGTVNGKAVGLAVFAHPDNPTKSAWHTRAYGLMAANPFGRDHSGFPSQKGKKDLVRVEKGKTLTYRFGAYAHAGDVKAGKVAEAYEAFRR</sequence>
<keyword evidence="2" id="KW-0732">Signal</keyword>
<evidence type="ECO:0000256" key="2">
    <source>
        <dbReference type="SAM" id="SignalP"/>
    </source>
</evidence>
<reference evidence="3 4" key="1">
    <citation type="submission" date="2019-02" db="EMBL/GenBank/DDBJ databases">
        <title>Deep-cultivation of Planctomycetes and their phenomic and genomic characterization uncovers novel biology.</title>
        <authorList>
            <person name="Wiegand S."/>
            <person name="Jogler M."/>
            <person name="Boedeker C."/>
            <person name="Pinto D."/>
            <person name="Vollmers J."/>
            <person name="Rivas-Marin E."/>
            <person name="Kohn T."/>
            <person name="Peeters S.H."/>
            <person name="Heuer A."/>
            <person name="Rast P."/>
            <person name="Oberbeckmann S."/>
            <person name="Bunk B."/>
            <person name="Jeske O."/>
            <person name="Meyerdierks A."/>
            <person name="Storesund J.E."/>
            <person name="Kallscheuer N."/>
            <person name="Luecker S."/>
            <person name="Lage O.M."/>
            <person name="Pohl T."/>
            <person name="Merkel B.J."/>
            <person name="Hornburger P."/>
            <person name="Mueller R.-W."/>
            <person name="Bruemmer F."/>
            <person name="Labrenz M."/>
            <person name="Spormann A.M."/>
            <person name="Op den Camp H."/>
            <person name="Overmann J."/>
            <person name="Amann R."/>
            <person name="Jetten M.S.M."/>
            <person name="Mascher T."/>
            <person name="Medema M.H."/>
            <person name="Devos D.P."/>
            <person name="Kaster A.-K."/>
            <person name="Ovreas L."/>
            <person name="Rohde M."/>
            <person name="Galperin M.Y."/>
            <person name="Jogler C."/>
        </authorList>
    </citation>
    <scope>NUCLEOTIDE SEQUENCE [LARGE SCALE GENOMIC DNA]</scope>
    <source>
        <strain evidence="3 4">ETA_A1</strain>
    </source>
</reference>
<proteinExistence type="predicted"/>
<dbReference type="Proteomes" id="UP000319576">
    <property type="component" value="Chromosome"/>
</dbReference>